<dbReference type="AlphaFoldDB" id="A0A381L3G1"/>
<protein>
    <submittedName>
        <fullName evidence="1">BgtAc-30417</fullName>
    </submittedName>
</protein>
<gene>
    <name evidence="1" type="ORF">BGT96224V2_LOCUS1621</name>
</gene>
<evidence type="ECO:0000313" key="1">
    <source>
        <dbReference type="EMBL" id="SUZ08438.1"/>
    </source>
</evidence>
<accession>A0A381L3G1</accession>
<name>A0A381L3G1_BLUGR</name>
<organism evidence="1">
    <name type="scientific">Blumeria graminis f. sp. tritici 96224</name>
    <dbReference type="NCBI Taxonomy" id="1268274"/>
    <lineage>
        <taxon>Eukaryota</taxon>
        <taxon>Fungi</taxon>
        <taxon>Dikarya</taxon>
        <taxon>Ascomycota</taxon>
        <taxon>Pezizomycotina</taxon>
        <taxon>Leotiomycetes</taxon>
        <taxon>Erysiphales</taxon>
        <taxon>Erysiphaceae</taxon>
        <taxon>Blumeria</taxon>
    </lineage>
</organism>
<feature type="non-terminal residue" evidence="1">
    <location>
        <position position="296"/>
    </location>
</feature>
<reference evidence="1" key="1">
    <citation type="submission" date="2018-07" db="EMBL/GenBank/DDBJ databases">
        <authorList>
            <person name="Quirk P.G."/>
            <person name="Krulwich T.A."/>
        </authorList>
    </citation>
    <scope>NUCLEOTIDE SEQUENCE</scope>
    <source>
        <strain evidence="1">96224</strain>
    </source>
</reference>
<sequence>MLSLVYVAAYLLVKPTHVKSEEHISDLLKTFVCETNHHRKIFHVVDLANNRDTACINVYGTQDFMSLKPLHPIGGTTRELDPDYFMRPKRQKVEMDLNTKEFHIFSGNVPKTLMESHEKSPNIKYYYHIFEEEKISLDVQYNSRHRRVGFEDFKLIHKKDKTTVKYALIIDQTCKIAAIMMVPDSSPAIRGLRNGSTSILNLQDRVFCRIKMPTHFHIKKYTQNHVGSRRRFAMRKQRHPVAIDCFTPTSRIISGLKEKMRLLEHSDSFGSSRFTADLKEKMPIFEHSGSFGSARF</sequence>
<dbReference type="EMBL" id="UIGY01000022">
    <property type="protein sequence ID" value="SUZ08438.1"/>
    <property type="molecule type" value="Genomic_DNA"/>
</dbReference>
<proteinExistence type="predicted"/>